<organism evidence="1">
    <name type="scientific">Accumulibacter regalis</name>
    <dbReference type="NCBI Taxonomy" id="522306"/>
    <lineage>
        <taxon>Bacteria</taxon>
        <taxon>Pseudomonadati</taxon>
        <taxon>Pseudomonadota</taxon>
        <taxon>Betaproteobacteria</taxon>
        <taxon>Candidatus Accumulibacter</taxon>
    </lineage>
</organism>
<reference evidence="1" key="1">
    <citation type="submission" date="2009-08" db="EMBL/GenBank/DDBJ databases">
        <authorList>
            <consortium name="US DOE Joint Genome Institute"/>
            <person name="Lucas S."/>
            <person name="Copeland A."/>
            <person name="Lapidus A."/>
            <person name="Glavina del Rio T."/>
            <person name="Dalin E."/>
            <person name="Tice H."/>
            <person name="Bruce D."/>
            <person name="Barry K."/>
            <person name="Pitluck S."/>
            <person name="Lowry S."/>
            <person name="Larimer F."/>
            <person name="Land M."/>
            <person name="Hauser L."/>
            <person name="Kyrpides N."/>
            <person name="Ivanova N."/>
            <person name="McMahon K.D."/>
            <person name="Hugenholtz P."/>
        </authorList>
    </citation>
    <scope>NUCLEOTIDE SEQUENCE</scope>
    <source>
        <strain evidence="1">UW-1</strain>
        <plasmid evidence="1">pAph01</plasmid>
    </source>
</reference>
<keyword evidence="1" id="KW-0614">Plasmid</keyword>
<proteinExistence type="predicted"/>
<dbReference type="KEGG" id="app:CAP2UW1_4590"/>
<gene>
    <name evidence="1" type="ordered locus">CAP2UW1_4590</name>
</gene>
<sequence>MPVILKRPRARIELGEIWEYIAEDSEGNADAFIGTIDRKLVFGVQWNGRSS</sequence>
<dbReference type="EMBL" id="CP001716">
    <property type="protein sequence ID" value="ACV37723.1"/>
    <property type="molecule type" value="Genomic_DNA"/>
</dbReference>
<protein>
    <recommendedName>
        <fullName evidence="2">Plasmid stabilization system</fullName>
    </recommendedName>
</protein>
<evidence type="ECO:0000313" key="1">
    <source>
        <dbReference type="EMBL" id="ACV37723.1"/>
    </source>
</evidence>
<dbReference type="HOGENOM" id="CLU_3094378_0_0_4"/>
<dbReference type="AlphaFoldDB" id="C7RVR3"/>
<name>C7RVR3_ACCRE</name>
<geneLocation type="plasmid" evidence="1">
    <name>pAph01</name>
</geneLocation>
<evidence type="ECO:0008006" key="2">
    <source>
        <dbReference type="Google" id="ProtNLM"/>
    </source>
</evidence>
<reference evidence="1" key="2">
    <citation type="submission" date="2009-09" db="EMBL/GenBank/DDBJ databases">
        <title>Complete sequence of plasmid1 of Candidatus Accumulibacter phosphatis clade IIA str. UW-1.</title>
        <authorList>
            <consortium name="US DOE Joint Genome Institute"/>
            <person name="Martin H.G."/>
            <person name="Ivanova N."/>
            <person name="Kunin V."/>
            <person name="Warnecke F."/>
            <person name="Barry K."/>
            <person name="He S."/>
            <person name="Salamov A."/>
            <person name="Szeto E."/>
            <person name="Dalin E."/>
            <person name="Pangilinan J.L."/>
            <person name="Lapidus A."/>
            <person name="Lowry S."/>
            <person name="Kyrpides N.C."/>
            <person name="McMahon K.D."/>
            <person name="Hugenholtz P."/>
        </authorList>
    </citation>
    <scope>NUCLEOTIDE SEQUENCE [LARGE SCALE GENOMIC DNA]</scope>
    <source>
        <strain evidence="1">UW-1</strain>
        <plasmid evidence="1">pAph01</plasmid>
        <plasmid>UW-1</plasmid>
    </source>
</reference>
<accession>C7RVR3</accession>